<accession>A0A8H3TPH7</accession>
<gene>
    <name evidence="8" type="ORF">NliqN6_1219</name>
</gene>
<feature type="compositionally biased region" description="Basic and acidic residues" evidence="6">
    <location>
        <begin position="728"/>
        <end position="738"/>
    </location>
</feature>
<feature type="compositionally biased region" description="Polar residues" evidence="6">
    <location>
        <begin position="297"/>
        <end position="307"/>
    </location>
</feature>
<keyword evidence="9" id="KW-1185">Reference proteome</keyword>
<dbReference type="InterPro" id="IPR026739">
    <property type="entry name" value="AP_beta"/>
</dbReference>
<evidence type="ECO:0000313" key="8">
    <source>
        <dbReference type="EMBL" id="GHJ84817.1"/>
    </source>
</evidence>
<reference evidence="8" key="1">
    <citation type="submission" date="2020-07" db="EMBL/GenBank/DDBJ databases">
        <title>Draft Genome Sequence of a Deep-Sea Yeast, Naganishia (Cryptococcus) liquefaciens strain N6.</title>
        <authorList>
            <person name="Han Y.W."/>
            <person name="Kajitani R."/>
            <person name="Morimoto H."/>
            <person name="Parhat M."/>
            <person name="Tsubouchi H."/>
            <person name="Bakenova O."/>
            <person name="Ogata M."/>
            <person name="Argunhan B."/>
            <person name="Aoki R."/>
            <person name="Kajiwara S."/>
            <person name="Itoh T."/>
            <person name="Iwasaki H."/>
        </authorList>
    </citation>
    <scope>NUCLEOTIDE SEQUENCE</scope>
    <source>
        <strain evidence="8">N6</strain>
    </source>
</reference>
<feature type="compositionally biased region" description="Acidic residues" evidence="6">
    <location>
        <begin position="793"/>
        <end position="808"/>
    </location>
</feature>
<dbReference type="InterPro" id="IPR016024">
    <property type="entry name" value="ARM-type_fold"/>
</dbReference>
<feature type="region of interest" description="Disordered" evidence="6">
    <location>
        <begin position="282"/>
        <end position="318"/>
    </location>
</feature>
<comment type="caution">
    <text evidence="8">The sequence shown here is derived from an EMBL/GenBank/DDBJ whole genome shotgun (WGS) entry which is preliminary data.</text>
</comment>
<evidence type="ECO:0000256" key="2">
    <source>
        <dbReference type="ARBA" id="ARBA00006613"/>
    </source>
</evidence>
<sequence length="846" mass="93196">MALQSINSNVSRLTQRITENFKESTRDIPLFQGTSNASAAYFEYNHDKLKDISWLLEGGGDKSGAGASGVSAVTSGMRGDAARLEGMKRLIAMISKGRDMSAFFAQVVKQVASPSIEIRKLVYIYLLRYARNNTDLLLLSINTFQKDLSDPSPLIRSMSLRVLTSIRLPVIQGILMIGLKKLAADRNPWVRKTVALGLPKVYDMDSTTRPLLLPILSTLLQSPSPITLGASLTAFDAICPDNLAFLHPHYRRICRLLVDADEWGQIVALDILIRYCREMLEKPESSGDTKPPDATEPTKQNQAMNGNSKDDGGVQADEEDELDPDIELLLHCALPLFQSRNSAVVLGNVKLFYFIAPASHDEVAQNRLVRPLLRLLNGLESDEVRAITAEVCRQVAEERPWLLSPYYGSFLLLSTDSIRVKRTKIRILNALLCAENAETLMSEFREYVRFPEAEVSQDAIKAVGHCARTQQDTRKLGLGILIRLLNSTRDASVGHAVVVLKSLVEPDKTPESVSESIKLVARLVRQLPEITNGSARACVYWLAGQYAEKSQDSETATPGAFEGLQPWAPDTLRLGAKEFIREPPLAKLQILTLAAKLLVICPESRPIQQLLKYVFDLARYDDDWDVRDRARFLKGLLRSILQSADPQGSSSLPGGEDDQVDSGGVVLRREQIKMVLLAAKEASAENSSGIEERRQADFVLGTLSSLASRRLANYNPPMDWTDDPTDPSLRDVEEEKPVRPFIDSRTVSATQTPLGIASPALAQSGGGSPVSAGMQQRLPPVQAKARFQNLDDFLNESEGEDESEESGEEPSSHAAEAESTDDSSGSEDVTDEESEDENVGLVEQKR</sequence>
<dbReference type="InterPro" id="IPR002553">
    <property type="entry name" value="Clathrin/coatomer_adapt-like_N"/>
</dbReference>
<dbReference type="EMBL" id="BLZA01000009">
    <property type="protein sequence ID" value="GHJ84817.1"/>
    <property type="molecule type" value="Genomic_DNA"/>
</dbReference>
<keyword evidence="5" id="KW-0472">Membrane</keyword>
<evidence type="ECO:0000256" key="5">
    <source>
        <dbReference type="ARBA" id="ARBA00023136"/>
    </source>
</evidence>
<proteinExistence type="inferred from homology"/>
<keyword evidence="3" id="KW-0813">Transport</keyword>
<feature type="domain" description="Clathrin/coatomer adaptor adaptin-like N-terminal" evidence="7">
    <location>
        <begin position="79"/>
        <end position="638"/>
    </location>
</feature>
<dbReference type="GO" id="GO:0012505">
    <property type="term" value="C:endomembrane system"/>
    <property type="evidence" value="ECO:0007669"/>
    <property type="project" value="UniProtKB-SubCell"/>
</dbReference>
<evidence type="ECO:0000256" key="3">
    <source>
        <dbReference type="ARBA" id="ARBA00022448"/>
    </source>
</evidence>
<dbReference type="Pfam" id="PF01602">
    <property type="entry name" value="Adaptin_N"/>
    <property type="match status" value="1"/>
</dbReference>
<feature type="compositionally biased region" description="Basic and acidic residues" evidence="6">
    <location>
        <begin position="282"/>
        <end position="293"/>
    </location>
</feature>
<dbReference type="GO" id="GO:0006886">
    <property type="term" value="P:intracellular protein transport"/>
    <property type="evidence" value="ECO:0007669"/>
    <property type="project" value="InterPro"/>
</dbReference>
<dbReference type="OrthoDB" id="10254310at2759"/>
<name>A0A8H3TPH7_9TREE</name>
<keyword evidence="4" id="KW-0653">Protein transport</keyword>
<evidence type="ECO:0000313" key="9">
    <source>
        <dbReference type="Proteomes" id="UP000620104"/>
    </source>
</evidence>
<evidence type="ECO:0000259" key="7">
    <source>
        <dbReference type="Pfam" id="PF01602"/>
    </source>
</evidence>
<dbReference type="Gene3D" id="1.25.10.10">
    <property type="entry name" value="Leucine-rich Repeat Variant"/>
    <property type="match status" value="1"/>
</dbReference>
<dbReference type="SUPFAM" id="SSF48371">
    <property type="entry name" value="ARM repeat"/>
    <property type="match status" value="1"/>
</dbReference>
<comment type="subcellular location">
    <subcellularLocation>
        <location evidence="1">Endomembrane system</location>
    </subcellularLocation>
</comment>
<dbReference type="GO" id="GO:0016192">
    <property type="term" value="P:vesicle-mediated transport"/>
    <property type="evidence" value="ECO:0007669"/>
    <property type="project" value="InterPro"/>
</dbReference>
<dbReference type="AlphaFoldDB" id="A0A8H3TPH7"/>
<feature type="region of interest" description="Disordered" evidence="6">
    <location>
        <begin position="713"/>
        <end position="846"/>
    </location>
</feature>
<dbReference type="InterPro" id="IPR011989">
    <property type="entry name" value="ARM-like"/>
</dbReference>
<dbReference type="InterPro" id="IPR026740">
    <property type="entry name" value="AP3_beta"/>
</dbReference>
<dbReference type="Proteomes" id="UP000620104">
    <property type="component" value="Unassembled WGS sequence"/>
</dbReference>
<dbReference type="GO" id="GO:0030123">
    <property type="term" value="C:AP-3 adaptor complex"/>
    <property type="evidence" value="ECO:0007669"/>
    <property type="project" value="InterPro"/>
</dbReference>
<evidence type="ECO:0000256" key="6">
    <source>
        <dbReference type="SAM" id="MobiDB-lite"/>
    </source>
</evidence>
<evidence type="ECO:0000256" key="4">
    <source>
        <dbReference type="ARBA" id="ARBA00022927"/>
    </source>
</evidence>
<evidence type="ECO:0000256" key="1">
    <source>
        <dbReference type="ARBA" id="ARBA00004308"/>
    </source>
</evidence>
<feature type="compositionally biased region" description="Acidic residues" evidence="6">
    <location>
        <begin position="818"/>
        <end position="838"/>
    </location>
</feature>
<dbReference type="PANTHER" id="PTHR11134">
    <property type="entry name" value="ADAPTOR COMPLEX SUBUNIT BETA FAMILY MEMBER"/>
    <property type="match status" value="1"/>
</dbReference>
<comment type="similarity">
    <text evidence="2">Belongs to the adaptor complexes large subunit family.</text>
</comment>
<dbReference type="PIRSF" id="PIRSF037096">
    <property type="entry name" value="AP3_complex_beta"/>
    <property type="match status" value="1"/>
</dbReference>
<protein>
    <recommendedName>
        <fullName evidence="7">Clathrin/coatomer adaptor adaptin-like N-terminal domain-containing protein</fullName>
    </recommendedName>
</protein>
<organism evidence="8 9">
    <name type="scientific">Naganishia liquefaciens</name>
    <dbReference type="NCBI Taxonomy" id="104408"/>
    <lineage>
        <taxon>Eukaryota</taxon>
        <taxon>Fungi</taxon>
        <taxon>Dikarya</taxon>
        <taxon>Basidiomycota</taxon>
        <taxon>Agaricomycotina</taxon>
        <taxon>Tremellomycetes</taxon>
        <taxon>Filobasidiales</taxon>
        <taxon>Filobasidiaceae</taxon>
        <taxon>Naganishia</taxon>
    </lineage>
</organism>